<dbReference type="Gene3D" id="3.40.630.30">
    <property type="match status" value="1"/>
</dbReference>
<dbReference type="PANTHER" id="PTHR43877:SF2">
    <property type="entry name" value="AMINOALKYLPHOSPHONATE N-ACETYLTRANSFERASE-RELATED"/>
    <property type="match status" value="1"/>
</dbReference>
<reference evidence="4 5" key="1">
    <citation type="journal article" date="2016" name="Genome Announc.">
        <title>Draft Genome Sequence of Paenibacillus amylolyticus Heshi-A3, Isolated from Fermented Rice Bran in a Japanese Fermented Seafood Dish.</title>
        <authorList>
            <person name="Akuzawa S."/>
            <person name="Nagaoka J."/>
            <person name="Kanekatsu M."/>
            <person name="Kubota E."/>
            <person name="Ohtake R."/>
            <person name="Suzuki T."/>
            <person name="Kanesaki Y."/>
        </authorList>
    </citation>
    <scope>NUCLEOTIDE SEQUENCE [LARGE SCALE GENOMIC DNA]</scope>
    <source>
        <strain evidence="4 5">Heshi-A3</strain>
    </source>
</reference>
<dbReference type="InterPro" id="IPR016181">
    <property type="entry name" value="Acyl_CoA_acyltransferase"/>
</dbReference>
<dbReference type="Proteomes" id="UP000069697">
    <property type="component" value="Unassembled WGS sequence"/>
</dbReference>
<keyword evidence="1 4" id="KW-0808">Transferase</keyword>
<dbReference type="SUPFAM" id="SSF55729">
    <property type="entry name" value="Acyl-CoA N-acyltransferases (Nat)"/>
    <property type="match status" value="1"/>
</dbReference>
<dbReference type="Pfam" id="PF00583">
    <property type="entry name" value="Acetyltransf_1"/>
    <property type="match status" value="1"/>
</dbReference>
<reference evidence="5" key="2">
    <citation type="submission" date="2016-01" db="EMBL/GenBank/DDBJ databases">
        <title>Draft Genome Sequence of Paenibacillus amylolyticus Heshi-A3 that Was Isolated from Fermented Rice Bran with Aging Salted Mackerel, Which Was Named Heshiko as Traditional Fermented Seafood in Japan.</title>
        <authorList>
            <person name="Akuzawa S."/>
            <person name="Nakagawa J."/>
            <person name="Kanekatsu T."/>
            <person name="Kubota E."/>
            <person name="Ohtake R."/>
            <person name="Suzuki T."/>
            <person name="Kanesaki Y."/>
        </authorList>
    </citation>
    <scope>NUCLEOTIDE SEQUENCE [LARGE SCALE GENOMIC DNA]</scope>
    <source>
        <strain evidence="5">Heshi-A3</strain>
    </source>
</reference>
<dbReference type="PROSITE" id="PS51186">
    <property type="entry name" value="GNAT"/>
    <property type="match status" value="1"/>
</dbReference>
<feature type="domain" description="N-acetyltransferase" evidence="3">
    <location>
        <begin position="6"/>
        <end position="168"/>
    </location>
</feature>
<dbReference type="RefSeq" id="WP_062838162.1">
    <property type="nucleotide sequence ID" value="NZ_BCNV01000015.1"/>
</dbReference>
<keyword evidence="2" id="KW-0012">Acyltransferase</keyword>
<protein>
    <submittedName>
        <fullName evidence="4">GCN5 family acetyltransferase</fullName>
    </submittedName>
</protein>
<evidence type="ECO:0000256" key="1">
    <source>
        <dbReference type="ARBA" id="ARBA00022679"/>
    </source>
</evidence>
<evidence type="ECO:0000256" key="2">
    <source>
        <dbReference type="ARBA" id="ARBA00023315"/>
    </source>
</evidence>
<evidence type="ECO:0000313" key="5">
    <source>
        <dbReference type="Proteomes" id="UP000069697"/>
    </source>
</evidence>
<dbReference type="CDD" id="cd04301">
    <property type="entry name" value="NAT_SF"/>
    <property type="match status" value="1"/>
</dbReference>
<dbReference type="PANTHER" id="PTHR43877">
    <property type="entry name" value="AMINOALKYLPHOSPHONATE N-ACETYLTRANSFERASE-RELATED-RELATED"/>
    <property type="match status" value="1"/>
</dbReference>
<dbReference type="InterPro" id="IPR050832">
    <property type="entry name" value="Bact_Acetyltransf"/>
</dbReference>
<evidence type="ECO:0000259" key="3">
    <source>
        <dbReference type="PROSITE" id="PS51186"/>
    </source>
</evidence>
<evidence type="ECO:0000313" key="4">
    <source>
        <dbReference type="EMBL" id="GAS85881.1"/>
    </source>
</evidence>
<sequence length="168" mass="18720">MTKTNYHVRPIEEQDIPFLWEMLYASLHTREGDEPLQLESVHTPELSKYVEGWGREGDFGYVAVEQHGKRLGSITLRFYTDQNAGYGYVNAATPEMGMAVTEDARGKGVGTLLLQTALDEAKRQGIEAVSLSVDPDNKAIRLYRRLGFVEEGFCGTSVTMVRVSGLES</sequence>
<comment type="caution">
    <text evidence="4">The sequence shown here is derived from an EMBL/GenBank/DDBJ whole genome shotgun (WGS) entry which is preliminary data.</text>
</comment>
<gene>
    <name evidence="4" type="ORF">PAHA3_6050</name>
</gene>
<organism evidence="4 5">
    <name type="scientific">Paenibacillus amylolyticus</name>
    <dbReference type="NCBI Taxonomy" id="1451"/>
    <lineage>
        <taxon>Bacteria</taxon>
        <taxon>Bacillati</taxon>
        <taxon>Bacillota</taxon>
        <taxon>Bacilli</taxon>
        <taxon>Bacillales</taxon>
        <taxon>Paenibacillaceae</taxon>
        <taxon>Paenibacillus</taxon>
    </lineage>
</organism>
<dbReference type="AlphaFoldDB" id="A0A100VU74"/>
<dbReference type="GO" id="GO:0016747">
    <property type="term" value="F:acyltransferase activity, transferring groups other than amino-acyl groups"/>
    <property type="evidence" value="ECO:0007669"/>
    <property type="project" value="InterPro"/>
</dbReference>
<dbReference type="EMBL" id="BCNV01000015">
    <property type="protein sequence ID" value="GAS85881.1"/>
    <property type="molecule type" value="Genomic_DNA"/>
</dbReference>
<dbReference type="InterPro" id="IPR000182">
    <property type="entry name" value="GNAT_dom"/>
</dbReference>
<name>A0A100VU74_PAEAM</name>
<proteinExistence type="predicted"/>
<accession>A0A100VU74</accession>